<accession>A0A6A5QTA1</accession>
<dbReference type="InterPro" id="IPR052471">
    <property type="entry name" value="PBI_I9"/>
</dbReference>
<dbReference type="SUPFAM" id="SSF54897">
    <property type="entry name" value="Protease propeptides/inhibitors"/>
    <property type="match status" value="1"/>
</dbReference>
<dbReference type="EMBL" id="ML979134">
    <property type="protein sequence ID" value="KAF1918020.1"/>
    <property type="molecule type" value="Genomic_DNA"/>
</dbReference>
<evidence type="ECO:0000313" key="4">
    <source>
        <dbReference type="Proteomes" id="UP000800096"/>
    </source>
</evidence>
<name>A0A6A5QTA1_AMPQU</name>
<evidence type="ECO:0000256" key="1">
    <source>
        <dbReference type="ARBA" id="ARBA00038069"/>
    </source>
</evidence>
<evidence type="ECO:0008006" key="5">
    <source>
        <dbReference type="Google" id="ProtNLM"/>
    </source>
</evidence>
<gene>
    <name evidence="3" type="ORF">BDU57DRAFT_514556</name>
</gene>
<feature type="signal peptide" evidence="2">
    <location>
        <begin position="1"/>
        <end position="19"/>
    </location>
</feature>
<dbReference type="PANTHER" id="PTHR28288">
    <property type="entry name" value="PROTEASE B INHIBITOR 2"/>
    <property type="match status" value="1"/>
</dbReference>
<proteinExistence type="inferred from homology"/>
<reference evidence="3" key="1">
    <citation type="journal article" date="2020" name="Stud. Mycol.">
        <title>101 Dothideomycetes genomes: a test case for predicting lifestyles and emergence of pathogens.</title>
        <authorList>
            <person name="Haridas S."/>
            <person name="Albert R."/>
            <person name="Binder M."/>
            <person name="Bloem J."/>
            <person name="Labutti K."/>
            <person name="Salamov A."/>
            <person name="Andreopoulos B."/>
            <person name="Baker S."/>
            <person name="Barry K."/>
            <person name="Bills G."/>
            <person name="Bluhm B."/>
            <person name="Cannon C."/>
            <person name="Castanera R."/>
            <person name="Culley D."/>
            <person name="Daum C."/>
            <person name="Ezra D."/>
            <person name="Gonzalez J."/>
            <person name="Henrissat B."/>
            <person name="Kuo A."/>
            <person name="Liang C."/>
            <person name="Lipzen A."/>
            <person name="Lutzoni F."/>
            <person name="Magnuson J."/>
            <person name="Mondo S."/>
            <person name="Nolan M."/>
            <person name="Ohm R."/>
            <person name="Pangilinan J."/>
            <person name="Park H.-J."/>
            <person name="Ramirez L."/>
            <person name="Alfaro M."/>
            <person name="Sun H."/>
            <person name="Tritt A."/>
            <person name="Yoshinaga Y."/>
            <person name="Zwiers L.-H."/>
            <person name="Turgeon B."/>
            <person name="Goodwin S."/>
            <person name="Spatafora J."/>
            <person name="Crous P."/>
            <person name="Grigoriev I."/>
        </authorList>
    </citation>
    <scope>NUCLEOTIDE SEQUENCE</scope>
    <source>
        <strain evidence="3">HMLAC05119</strain>
    </source>
</reference>
<dbReference type="Proteomes" id="UP000800096">
    <property type="component" value="Unassembled WGS sequence"/>
</dbReference>
<dbReference type="AlphaFoldDB" id="A0A6A5QTA1"/>
<keyword evidence="4" id="KW-1185">Reference proteome</keyword>
<evidence type="ECO:0000313" key="3">
    <source>
        <dbReference type="EMBL" id="KAF1918020.1"/>
    </source>
</evidence>
<keyword evidence="2" id="KW-0732">Signal</keyword>
<dbReference type="Gene3D" id="3.30.70.80">
    <property type="entry name" value="Peptidase S8 propeptide/proteinase inhibitor I9"/>
    <property type="match status" value="1"/>
</dbReference>
<dbReference type="InterPro" id="IPR037045">
    <property type="entry name" value="S8pro/Inhibitor_I9_sf"/>
</dbReference>
<sequence length="99" mass="10722">MRFALGSLLVALLATLAMGLARQKSVIMSWPKDTPDSVVEAAKQAIIDAKGTITHEYNFIKGFACTGPASVFDYVSAMNSKHAPLIEEDGMVYTQEDRA</sequence>
<dbReference type="OrthoDB" id="3888684at2759"/>
<dbReference type="GO" id="GO:0004866">
    <property type="term" value="F:endopeptidase inhibitor activity"/>
    <property type="evidence" value="ECO:0007669"/>
    <property type="project" value="TreeGrafter"/>
</dbReference>
<organism evidence="3 4">
    <name type="scientific">Ampelomyces quisqualis</name>
    <name type="common">Powdery mildew agent</name>
    <dbReference type="NCBI Taxonomy" id="50730"/>
    <lineage>
        <taxon>Eukaryota</taxon>
        <taxon>Fungi</taxon>
        <taxon>Dikarya</taxon>
        <taxon>Ascomycota</taxon>
        <taxon>Pezizomycotina</taxon>
        <taxon>Dothideomycetes</taxon>
        <taxon>Pleosporomycetidae</taxon>
        <taxon>Pleosporales</taxon>
        <taxon>Pleosporineae</taxon>
        <taxon>Phaeosphaeriaceae</taxon>
        <taxon>Ampelomyces</taxon>
    </lineage>
</organism>
<evidence type="ECO:0000256" key="2">
    <source>
        <dbReference type="SAM" id="SignalP"/>
    </source>
</evidence>
<dbReference type="PANTHER" id="PTHR28288:SF1">
    <property type="entry name" value="INHIBITOR I9 DOMAIN-CONTAINING PROTEIN"/>
    <property type="match status" value="1"/>
</dbReference>
<feature type="chain" id="PRO_5025688014" description="Inhibitor I9 domain-containing protein" evidence="2">
    <location>
        <begin position="20"/>
        <end position="99"/>
    </location>
</feature>
<comment type="similarity">
    <text evidence="1">Belongs to the protease inhibitor I9 family.</text>
</comment>
<dbReference type="GO" id="GO:0042144">
    <property type="term" value="P:vacuole fusion, non-autophagic"/>
    <property type="evidence" value="ECO:0007669"/>
    <property type="project" value="TreeGrafter"/>
</dbReference>
<protein>
    <recommendedName>
        <fullName evidence="5">Inhibitor I9 domain-containing protein</fullName>
    </recommendedName>
</protein>